<accession>A0ABR7YH43</accession>
<protein>
    <submittedName>
        <fullName evidence="3">Glycosyltransferase family 9 protein</fullName>
    </submittedName>
</protein>
<sequence>MKIGIFRALYLGDILCSIPAIRHLKCHYPDSCIYYIGLPHLRDFVMRFSFIDFYIDFPGCEGLPEQEVVESEVQRFIREGKEEEFDLLIQMHGNGTIVNDFLGQLEAKRLVGFSPETNLDPVDWFPYPESEHEVHRHFQLLKHIGIPAENFNEQLEYPIFVGECQDFEALKEVYGFSEYVVFHVGAKSELRRWPIQNFALLAKYLKKYNLKIVCTGTTAEYAHVKEFINLIGENCINLAGLTGYGSLGCIIRDAKLLVSNCTGVSHIAAALKTKSIIISLDGEPERWGPLNMDLHVTFNGLEPLSIESIFRRIDKFLQGS</sequence>
<dbReference type="Proteomes" id="UP000651271">
    <property type="component" value="Unassembled WGS sequence"/>
</dbReference>
<dbReference type="PANTHER" id="PTHR30160:SF1">
    <property type="entry name" value="LIPOPOLYSACCHARIDE 1,2-N-ACETYLGLUCOSAMINETRANSFERASE-RELATED"/>
    <property type="match status" value="1"/>
</dbReference>
<dbReference type="SUPFAM" id="SSF53756">
    <property type="entry name" value="UDP-Glycosyltransferase/glycogen phosphorylase"/>
    <property type="match status" value="1"/>
</dbReference>
<dbReference type="PANTHER" id="PTHR30160">
    <property type="entry name" value="TETRAACYLDISACCHARIDE 4'-KINASE-RELATED"/>
    <property type="match status" value="1"/>
</dbReference>
<evidence type="ECO:0000313" key="4">
    <source>
        <dbReference type="Proteomes" id="UP000651271"/>
    </source>
</evidence>
<dbReference type="EMBL" id="JACOIJ010000030">
    <property type="protein sequence ID" value="MBD1430528.1"/>
    <property type="molecule type" value="Genomic_DNA"/>
</dbReference>
<reference evidence="3 4" key="1">
    <citation type="submission" date="2020-08" db="EMBL/GenBank/DDBJ databases">
        <title>Sphingobacterium sp. DN04309 isolated from aquaculture water.</title>
        <authorList>
            <person name="Zhang M."/>
        </authorList>
    </citation>
    <scope>NUCLEOTIDE SEQUENCE [LARGE SCALE GENOMIC DNA]</scope>
    <source>
        <strain evidence="3 4">DN04309</strain>
    </source>
</reference>
<dbReference type="InterPro" id="IPR051199">
    <property type="entry name" value="LPS_LOS_Heptosyltrfase"/>
</dbReference>
<keyword evidence="1" id="KW-0328">Glycosyltransferase</keyword>
<comment type="caution">
    <text evidence="3">The sequence shown here is derived from an EMBL/GenBank/DDBJ whole genome shotgun (WGS) entry which is preliminary data.</text>
</comment>
<keyword evidence="2" id="KW-0808">Transferase</keyword>
<organism evidence="3 4">
    <name type="scientific">Sphingobacterium litopenaei</name>
    <dbReference type="NCBI Taxonomy" id="2763500"/>
    <lineage>
        <taxon>Bacteria</taxon>
        <taxon>Pseudomonadati</taxon>
        <taxon>Bacteroidota</taxon>
        <taxon>Sphingobacteriia</taxon>
        <taxon>Sphingobacteriales</taxon>
        <taxon>Sphingobacteriaceae</taxon>
        <taxon>Sphingobacterium</taxon>
    </lineage>
</organism>
<evidence type="ECO:0000313" key="3">
    <source>
        <dbReference type="EMBL" id="MBD1430528.1"/>
    </source>
</evidence>
<dbReference type="Gene3D" id="3.40.50.2000">
    <property type="entry name" value="Glycogen Phosphorylase B"/>
    <property type="match status" value="2"/>
</dbReference>
<dbReference type="InterPro" id="IPR002201">
    <property type="entry name" value="Glyco_trans_9"/>
</dbReference>
<evidence type="ECO:0000256" key="1">
    <source>
        <dbReference type="ARBA" id="ARBA00022676"/>
    </source>
</evidence>
<proteinExistence type="predicted"/>
<keyword evidence="4" id="KW-1185">Reference proteome</keyword>
<dbReference type="Pfam" id="PF01075">
    <property type="entry name" value="Glyco_transf_9"/>
    <property type="match status" value="1"/>
</dbReference>
<evidence type="ECO:0000256" key="2">
    <source>
        <dbReference type="ARBA" id="ARBA00022679"/>
    </source>
</evidence>
<name>A0ABR7YH43_9SPHI</name>
<gene>
    <name evidence="3" type="ORF">H8B04_13310</name>
</gene>
<dbReference type="CDD" id="cd03789">
    <property type="entry name" value="GT9_LPS_heptosyltransferase"/>
    <property type="match status" value="1"/>
</dbReference>